<feature type="domain" description="DUF5523" evidence="1">
    <location>
        <begin position="13"/>
        <end position="160"/>
    </location>
</feature>
<sequence>TTMRQRMTEKLRAAKVEVDEDASLVRDKEEDLFIIDQSAQDFLEVRRAEYISQVQKQQHSSDDHCSMHHAVPASSKLPEHVRPRHLEEEGLYVGERPPVCLTNQNILENRILKQAEGRKWFGDDGRIIALPEPIKESSSRPPLFILEDELDPALQTAYRKVRDLIIHNHN</sequence>
<reference evidence="2" key="2">
    <citation type="submission" date="2025-09" db="UniProtKB">
        <authorList>
            <consortium name="Ensembl"/>
        </authorList>
    </citation>
    <scope>IDENTIFICATION</scope>
</reference>
<dbReference type="InterPro" id="IPR041510">
    <property type="entry name" value="DUF5523"/>
</dbReference>
<keyword evidence="3" id="KW-1185">Reference proteome</keyword>
<name>A0A9J8A2J0_CYPCA</name>
<dbReference type="GO" id="GO:0035869">
    <property type="term" value="C:ciliary transition zone"/>
    <property type="evidence" value="ECO:0007669"/>
    <property type="project" value="TreeGrafter"/>
</dbReference>
<dbReference type="Proteomes" id="UP001108240">
    <property type="component" value="Unplaced"/>
</dbReference>
<dbReference type="InterPro" id="IPR052434">
    <property type="entry name" value="Tectonic-like_complex_comp"/>
</dbReference>
<protein>
    <recommendedName>
        <fullName evidence="1">DUF5523 domain-containing protein</fullName>
    </recommendedName>
</protein>
<evidence type="ECO:0000313" key="2">
    <source>
        <dbReference type="Ensembl" id="ENSCCRP00000139067.1"/>
    </source>
</evidence>
<evidence type="ECO:0000313" key="3">
    <source>
        <dbReference type="Proteomes" id="UP001108240"/>
    </source>
</evidence>
<dbReference type="Pfam" id="PF17661">
    <property type="entry name" value="DUF5523"/>
    <property type="match status" value="1"/>
</dbReference>
<dbReference type="GO" id="GO:1904491">
    <property type="term" value="P:protein localization to ciliary transition zone"/>
    <property type="evidence" value="ECO:0007669"/>
    <property type="project" value="TreeGrafter"/>
</dbReference>
<dbReference type="AlphaFoldDB" id="A0A9J8A2J0"/>
<dbReference type="OMA" id="KHEANIF"/>
<dbReference type="PANTHER" id="PTHR20837:SF7">
    <property type="entry name" value="COILED-COIL AND C2 DOMAIN-CONTAINING PROTEIN 2A"/>
    <property type="match status" value="1"/>
</dbReference>
<dbReference type="GeneTree" id="ENSGT00940000155482"/>
<dbReference type="PANTHER" id="PTHR20837">
    <property type="entry name" value="CENTROSOMAL PROTEIN-RELATED"/>
    <property type="match status" value="1"/>
</dbReference>
<reference evidence="2" key="1">
    <citation type="submission" date="2025-08" db="UniProtKB">
        <authorList>
            <consortium name="Ensembl"/>
        </authorList>
    </citation>
    <scope>IDENTIFICATION</scope>
</reference>
<accession>A0A9J8A2J0</accession>
<dbReference type="GO" id="GO:1905515">
    <property type="term" value="P:non-motile cilium assembly"/>
    <property type="evidence" value="ECO:0007669"/>
    <property type="project" value="TreeGrafter"/>
</dbReference>
<proteinExistence type="predicted"/>
<dbReference type="Ensembl" id="ENSCCRT00000180743.1">
    <property type="protein sequence ID" value="ENSCCRP00000139067.1"/>
    <property type="gene ID" value="ENSCCRG00000060531.1"/>
</dbReference>
<evidence type="ECO:0000259" key="1">
    <source>
        <dbReference type="Pfam" id="PF17661"/>
    </source>
</evidence>
<organism evidence="2 3">
    <name type="scientific">Cyprinus carpio carpio</name>
    <dbReference type="NCBI Taxonomy" id="630221"/>
    <lineage>
        <taxon>Eukaryota</taxon>
        <taxon>Metazoa</taxon>
        <taxon>Chordata</taxon>
        <taxon>Craniata</taxon>
        <taxon>Vertebrata</taxon>
        <taxon>Euteleostomi</taxon>
        <taxon>Actinopterygii</taxon>
        <taxon>Neopterygii</taxon>
        <taxon>Teleostei</taxon>
        <taxon>Ostariophysi</taxon>
        <taxon>Cypriniformes</taxon>
        <taxon>Cyprinidae</taxon>
        <taxon>Cyprininae</taxon>
        <taxon>Cyprinus</taxon>
    </lineage>
</organism>